<evidence type="ECO:0000313" key="2">
    <source>
        <dbReference type="Proteomes" id="UP001612915"/>
    </source>
</evidence>
<sequence length="159" mass="16868">MSEGPDYSDYSDYSDDAALLAELAAALAETTDVPPGFARSGRDLFTFRTLDAELAELVEEAAGALVRSTSGADEGPRTLTFRARDLLIDVDLDVHPPALRGQLSSERGELPVEVVAEAVGAEPLPVPVDDVGYFAVAPFPFASGRFRLRCGGVVTPWIG</sequence>
<gene>
    <name evidence="1" type="ORF">ACIB24_10925</name>
</gene>
<comment type="caution">
    <text evidence="1">The sequence shown here is derived from an EMBL/GenBank/DDBJ whole genome shotgun (WGS) entry which is preliminary data.</text>
</comment>
<accession>A0ABW8AMG4</accession>
<name>A0ABW8AMG4_9ACTN</name>
<keyword evidence="2" id="KW-1185">Reference proteome</keyword>
<organism evidence="1 2">
    <name type="scientific">Spongisporangium articulatum</name>
    <dbReference type="NCBI Taxonomy" id="3362603"/>
    <lineage>
        <taxon>Bacteria</taxon>
        <taxon>Bacillati</taxon>
        <taxon>Actinomycetota</taxon>
        <taxon>Actinomycetes</taxon>
        <taxon>Kineosporiales</taxon>
        <taxon>Kineosporiaceae</taxon>
        <taxon>Spongisporangium</taxon>
    </lineage>
</organism>
<evidence type="ECO:0000313" key="1">
    <source>
        <dbReference type="EMBL" id="MFI7587575.1"/>
    </source>
</evidence>
<protein>
    <submittedName>
        <fullName evidence="1">Uncharacterized protein</fullName>
    </submittedName>
</protein>
<dbReference type="RefSeq" id="WP_398279528.1">
    <property type="nucleotide sequence ID" value="NZ_JBITLV010000003.1"/>
</dbReference>
<proteinExistence type="predicted"/>
<dbReference type="EMBL" id="JBITLV010000003">
    <property type="protein sequence ID" value="MFI7587575.1"/>
    <property type="molecule type" value="Genomic_DNA"/>
</dbReference>
<dbReference type="Proteomes" id="UP001612915">
    <property type="component" value="Unassembled WGS sequence"/>
</dbReference>
<reference evidence="1 2" key="1">
    <citation type="submission" date="2024-10" db="EMBL/GenBank/DDBJ databases">
        <title>The Natural Products Discovery Center: Release of the First 8490 Sequenced Strains for Exploring Actinobacteria Biosynthetic Diversity.</title>
        <authorList>
            <person name="Kalkreuter E."/>
            <person name="Kautsar S.A."/>
            <person name="Yang D."/>
            <person name="Bader C.D."/>
            <person name="Teijaro C.N."/>
            <person name="Fluegel L."/>
            <person name="Davis C.M."/>
            <person name="Simpson J.R."/>
            <person name="Lauterbach L."/>
            <person name="Steele A.D."/>
            <person name="Gui C."/>
            <person name="Meng S."/>
            <person name="Li G."/>
            <person name="Viehrig K."/>
            <person name="Ye F."/>
            <person name="Su P."/>
            <person name="Kiefer A.F."/>
            <person name="Nichols A."/>
            <person name="Cepeda A.J."/>
            <person name="Yan W."/>
            <person name="Fan B."/>
            <person name="Jiang Y."/>
            <person name="Adhikari A."/>
            <person name="Zheng C.-J."/>
            <person name="Schuster L."/>
            <person name="Cowan T.M."/>
            <person name="Smanski M.J."/>
            <person name="Chevrette M.G."/>
            <person name="De Carvalho L.P.S."/>
            <person name="Shen B."/>
        </authorList>
    </citation>
    <scope>NUCLEOTIDE SEQUENCE [LARGE SCALE GENOMIC DNA]</scope>
    <source>
        <strain evidence="1 2">NPDC049639</strain>
    </source>
</reference>